<accession>A0A1Y6BHI4</accession>
<proteinExistence type="predicted"/>
<dbReference type="Proteomes" id="UP000192917">
    <property type="component" value="Unassembled WGS sequence"/>
</dbReference>
<dbReference type="EMBL" id="FWZX01000005">
    <property type="protein sequence ID" value="SMF12003.1"/>
    <property type="molecule type" value="Genomic_DNA"/>
</dbReference>
<keyword evidence="2" id="KW-1185">Reference proteome</keyword>
<sequence length="39" mass="4205">MPIQRLEAVPLLRLFGEPARLAPARIAATPVPPAANDDR</sequence>
<protein>
    <submittedName>
        <fullName evidence="1">Uncharacterized protein</fullName>
    </submittedName>
</protein>
<name>A0A1Y6BHI4_9PROT</name>
<gene>
    <name evidence="1" type="ORF">SAMN05428998_10554</name>
</gene>
<organism evidence="1 2">
    <name type="scientific">Tistlia consotensis USBA 355</name>
    <dbReference type="NCBI Taxonomy" id="560819"/>
    <lineage>
        <taxon>Bacteria</taxon>
        <taxon>Pseudomonadati</taxon>
        <taxon>Pseudomonadota</taxon>
        <taxon>Alphaproteobacteria</taxon>
        <taxon>Rhodospirillales</taxon>
        <taxon>Rhodovibrionaceae</taxon>
        <taxon>Tistlia</taxon>
    </lineage>
</organism>
<evidence type="ECO:0000313" key="1">
    <source>
        <dbReference type="EMBL" id="SMF12003.1"/>
    </source>
</evidence>
<dbReference type="AlphaFoldDB" id="A0A1Y6BHI4"/>
<reference evidence="1 2" key="1">
    <citation type="submission" date="2017-04" db="EMBL/GenBank/DDBJ databases">
        <authorList>
            <person name="Afonso C.L."/>
            <person name="Miller P.J."/>
            <person name="Scott M.A."/>
            <person name="Spackman E."/>
            <person name="Goraichik I."/>
            <person name="Dimitrov K.M."/>
            <person name="Suarez D.L."/>
            <person name="Swayne D.E."/>
        </authorList>
    </citation>
    <scope>NUCLEOTIDE SEQUENCE [LARGE SCALE GENOMIC DNA]</scope>
    <source>
        <strain evidence="1 2">USBA 355</strain>
    </source>
</reference>
<evidence type="ECO:0000313" key="2">
    <source>
        <dbReference type="Proteomes" id="UP000192917"/>
    </source>
</evidence>